<dbReference type="Gene3D" id="3.40.50.80">
    <property type="entry name" value="Nucleotide-binding domain of ferredoxin-NADP reductase (FNR) module"/>
    <property type="match status" value="1"/>
</dbReference>
<gene>
    <name evidence="3" type="ORF">LVIROSA_LOCUS22056</name>
</gene>
<dbReference type="InterPro" id="IPR013121">
    <property type="entry name" value="Fe_red_NAD-bd_6"/>
</dbReference>
<feature type="domain" description="Ferric reductase NAD binding" evidence="2">
    <location>
        <begin position="18"/>
        <end position="66"/>
    </location>
</feature>
<evidence type="ECO:0000259" key="2">
    <source>
        <dbReference type="Pfam" id="PF08030"/>
    </source>
</evidence>
<evidence type="ECO:0000256" key="1">
    <source>
        <dbReference type="ARBA" id="ARBA00023002"/>
    </source>
</evidence>
<name>A0AAU9NA15_9ASTR</name>
<accession>A0AAU9NA15</accession>
<sequence>MPWKMLALANYKRKRSGPTNVKRTRAYLYWVTSEQGSFDMVKDIMNESPEMDKYGVIEMHAYCTSVFRKMTLGLPLLLFYSHFIMLEMELLFAGGNNIPRTIHEVIALLASWLARWDNILFRKFIFGEADEAITIGY</sequence>
<dbReference type="PANTHER" id="PTHR46950:SF2">
    <property type="entry name" value="MAGNESIUM TRANSPORTER CORA-LIKE FAMILY PROTEIN"/>
    <property type="match status" value="1"/>
</dbReference>
<dbReference type="AlphaFoldDB" id="A0AAU9NA15"/>
<evidence type="ECO:0000313" key="3">
    <source>
        <dbReference type="EMBL" id="CAH1435627.1"/>
    </source>
</evidence>
<dbReference type="GO" id="GO:0016491">
    <property type="term" value="F:oxidoreductase activity"/>
    <property type="evidence" value="ECO:0007669"/>
    <property type="project" value="UniProtKB-KW"/>
</dbReference>
<protein>
    <recommendedName>
        <fullName evidence="2">Ferric reductase NAD binding domain-containing protein</fullName>
    </recommendedName>
</protein>
<proteinExistence type="predicted"/>
<reference evidence="3 4" key="1">
    <citation type="submission" date="2022-01" db="EMBL/GenBank/DDBJ databases">
        <authorList>
            <person name="Xiong W."/>
            <person name="Schranz E."/>
        </authorList>
    </citation>
    <scope>NUCLEOTIDE SEQUENCE [LARGE SCALE GENOMIC DNA]</scope>
</reference>
<dbReference type="Proteomes" id="UP001157418">
    <property type="component" value="Unassembled WGS sequence"/>
</dbReference>
<dbReference type="Pfam" id="PF08030">
    <property type="entry name" value="NAD_binding_6"/>
    <property type="match status" value="1"/>
</dbReference>
<dbReference type="PANTHER" id="PTHR46950">
    <property type="entry name" value="MAGNESIUM TRANSPORTER CORA-LIKE FAMILY PROTEIN"/>
    <property type="match status" value="1"/>
</dbReference>
<dbReference type="EMBL" id="CAKMRJ010004445">
    <property type="protein sequence ID" value="CAH1435627.1"/>
    <property type="molecule type" value="Genomic_DNA"/>
</dbReference>
<keyword evidence="1" id="KW-0560">Oxidoreductase</keyword>
<keyword evidence="4" id="KW-1185">Reference proteome</keyword>
<dbReference type="InterPro" id="IPR039261">
    <property type="entry name" value="FNR_nucleotide-bd"/>
</dbReference>
<comment type="caution">
    <text evidence="3">The sequence shown here is derived from an EMBL/GenBank/DDBJ whole genome shotgun (WGS) entry which is preliminary data.</text>
</comment>
<evidence type="ECO:0000313" key="4">
    <source>
        <dbReference type="Proteomes" id="UP001157418"/>
    </source>
</evidence>
<organism evidence="3 4">
    <name type="scientific">Lactuca virosa</name>
    <dbReference type="NCBI Taxonomy" id="75947"/>
    <lineage>
        <taxon>Eukaryota</taxon>
        <taxon>Viridiplantae</taxon>
        <taxon>Streptophyta</taxon>
        <taxon>Embryophyta</taxon>
        <taxon>Tracheophyta</taxon>
        <taxon>Spermatophyta</taxon>
        <taxon>Magnoliopsida</taxon>
        <taxon>eudicotyledons</taxon>
        <taxon>Gunneridae</taxon>
        <taxon>Pentapetalae</taxon>
        <taxon>asterids</taxon>
        <taxon>campanulids</taxon>
        <taxon>Asterales</taxon>
        <taxon>Asteraceae</taxon>
        <taxon>Cichorioideae</taxon>
        <taxon>Cichorieae</taxon>
        <taxon>Lactucinae</taxon>
        <taxon>Lactuca</taxon>
    </lineage>
</organism>